<gene>
    <name evidence="1" type="ORF">GCM10023189_45990</name>
</gene>
<comment type="caution">
    <text evidence="1">The sequence shown here is derived from an EMBL/GenBank/DDBJ whole genome shotgun (WGS) entry which is preliminary data.</text>
</comment>
<dbReference type="EMBL" id="BAABHD010000079">
    <property type="protein sequence ID" value="GAA4465402.1"/>
    <property type="molecule type" value="Genomic_DNA"/>
</dbReference>
<dbReference type="Gene3D" id="3.40.630.30">
    <property type="match status" value="1"/>
</dbReference>
<organism evidence="1 2">
    <name type="scientific">Nibrella saemangeumensis</name>
    <dbReference type="NCBI Taxonomy" id="1084526"/>
    <lineage>
        <taxon>Bacteria</taxon>
        <taxon>Pseudomonadati</taxon>
        <taxon>Bacteroidota</taxon>
        <taxon>Cytophagia</taxon>
        <taxon>Cytophagales</taxon>
        <taxon>Spirosomataceae</taxon>
        <taxon>Nibrella</taxon>
    </lineage>
</organism>
<dbReference type="InterPro" id="IPR016181">
    <property type="entry name" value="Acyl_CoA_acyltransferase"/>
</dbReference>
<evidence type="ECO:0000313" key="1">
    <source>
        <dbReference type="EMBL" id="GAA4465402.1"/>
    </source>
</evidence>
<name>A0ABP8ND91_9BACT</name>
<evidence type="ECO:0000313" key="2">
    <source>
        <dbReference type="Proteomes" id="UP001501175"/>
    </source>
</evidence>
<dbReference type="RefSeq" id="WP_345247448.1">
    <property type="nucleotide sequence ID" value="NZ_BAABHD010000079.1"/>
</dbReference>
<dbReference type="Proteomes" id="UP001501175">
    <property type="component" value="Unassembled WGS sequence"/>
</dbReference>
<reference evidence="2" key="1">
    <citation type="journal article" date="2019" name="Int. J. Syst. Evol. Microbiol.">
        <title>The Global Catalogue of Microorganisms (GCM) 10K type strain sequencing project: providing services to taxonomists for standard genome sequencing and annotation.</title>
        <authorList>
            <consortium name="The Broad Institute Genomics Platform"/>
            <consortium name="The Broad Institute Genome Sequencing Center for Infectious Disease"/>
            <person name="Wu L."/>
            <person name="Ma J."/>
        </authorList>
    </citation>
    <scope>NUCLEOTIDE SEQUENCE [LARGE SCALE GENOMIC DNA]</scope>
    <source>
        <strain evidence="2">JCM 17927</strain>
    </source>
</reference>
<dbReference type="SUPFAM" id="SSF55729">
    <property type="entry name" value="Acyl-CoA N-acyltransferases (Nat)"/>
    <property type="match status" value="1"/>
</dbReference>
<sequence length="237" mass="27611">MKQDIKMDYNPVDVLPIEFDILEGKQLTDNQAFKNRLYELVESSYQNADELIERIFAINDTAFVAIFQEKIIGILLFSYRSKHKVRAGERAYTAIYNGYAVTDLNYRNQGILQHLIANATNEFNQRISQENTRLLLYAITSNPFAVRAYWKVCEHIEPFPDGSYTDTGRIVVNQLKRELGISVEESMHPFKFTTSLPQRYSDFERQNFEFAPSKEKSFLDDLGITESIGDRLIFFWT</sequence>
<proteinExistence type="predicted"/>
<accession>A0ABP8ND91</accession>
<protein>
    <recommendedName>
        <fullName evidence="3">N-acetyltransferase domain-containing protein</fullName>
    </recommendedName>
</protein>
<evidence type="ECO:0008006" key="3">
    <source>
        <dbReference type="Google" id="ProtNLM"/>
    </source>
</evidence>
<keyword evidence="2" id="KW-1185">Reference proteome</keyword>